<dbReference type="SMART" id="SM00360">
    <property type="entry name" value="RRM"/>
    <property type="match status" value="1"/>
</dbReference>
<dbReference type="EMBL" id="BMAW01001101">
    <property type="protein sequence ID" value="GFS72552.1"/>
    <property type="molecule type" value="Genomic_DNA"/>
</dbReference>
<accession>A0A8X6MQL7</accession>
<reference evidence="4" key="1">
    <citation type="submission" date="2020-08" db="EMBL/GenBank/DDBJ databases">
        <title>Multicomponent nature underlies the extraordinary mechanical properties of spider dragline silk.</title>
        <authorList>
            <person name="Kono N."/>
            <person name="Nakamura H."/>
            <person name="Mori M."/>
            <person name="Yoshida Y."/>
            <person name="Ohtoshi R."/>
            <person name="Malay A.D."/>
            <person name="Moran D.A.P."/>
            <person name="Tomita M."/>
            <person name="Numata K."/>
            <person name="Arakawa K."/>
        </authorList>
    </citation>
    <scope>NUCLEOTIDE SEQUENCE</scope>
</reference>
<gene>
    <name evidence="4" type="ORF">NPIL_568581</name>
</gene>
<dbReference type="OrthoDB" id="439808at2759"/>
<dbReference type="GO" id="GO:0003723">
    <property type="term" value="F:RNA binding"/>
    <property type="evidence" value="ECO:0007669"/>
    <property type="project" value="UniProtKB-UniRule"/>
</dbReference>
<feature type="domain" description="RRM" evidence="3">
    <location>
        <begin position="30"/>
        <end position="97"/>
    </location>
</feature>
<dbReference type="Proteomes" id="UP000887013">
    <property type="component" value="Unassembled WGS sequence"/>
</dbReference>
<organism evidence="4 5">
    <name type="scientific">Nephila pilipes</name>
    <name type="common">Giant wood spider</name>
    <name type="synonym">Nephila maculata</name>
    <dbReference type="NCBI Taxonomy" id="299642"/>
    <lineage>
        <taxon>Eukaryota</taxon>
        <taxon>Metazoa</taxon>
        <taxon>Ecdysozoa</taxon>
        <taxon>Arthropoda</taxon>
        <taxon>Chelicerata</taxon>
        <taxon>Arachnida</taxon>
        <taxon>Araneae</taxon>
        <taxon>Araneomorphae</taxon>
        <taxon>Entelegynae</taxon>
        <taxon>Araneoidea</taxon>
        <taxon>Nephilidae</taxon>
        <taxon>Nephila</taxon>
    </lineage>
</organism>
<protein>
    <submittedName>
        <fullName evidence="4">TIA-1-like protein</fullName>
    </submittedName>
</protein>
<sequence length="174" mass="19228">MQGYAHASATFVKYDSAMSNKELSNESHPRTLYVGNLDPTVTEELILALFGQIGPVKGCKIIQEPGNDPYCFVEFTDHQAAAAALLAMNKRQCLGKEPLSLLPNPRHSIYLRRSIPGFVEKWALEMSSVLLRGLSLCMICLRDFSSDGLFLKPGSIILVYRKERATPSTVSGHL</sequence>
<dbReference type="SUPFAM" id="SSF54928">
    <property type="entry name" value="RNA-binding domain, RBD"/>
    <property type="match status" value="1"/>
</dbReference>
<evidence type="ECO:0000256" key="1">
    <source>
        <dbReference type="ARBA" id="ARBA00022884"/>
    </source>
</evidence>
<keyword evidence="1 2" id="KW-0694">RNA-binding</keyword>
<dbReference type="AlphaFoldDB" id="A0A8X6MQL7"/>
<dbReference type="PROSITE" id="PS50102">
    <property type="entry name" value="RRM"/>
    <property type="match status" value="1"/>
</dbReference>
<dbReference type="PANTHER" id="PTHR32343">
    <property type="entry name" value="SERINE/ARGININE-RICH SPLICING FACTOR"/>
    <property type="match status" value="1"/>
</dbReference>
<evidence type="ECO:0000313" key="4">
    <source>
        <dbReference type="EMBL" id="GFS72552.1"/>
    </source>
</evidence>
<dbReference type="InterPro" id="IPR012677">
    <property type="entry name" value="Nucleotide-bd_a/b_plait_sf"/>
</dbReference>
<evidence type="ECO:0000259" key="3">
    <source>
        <dbReference type="PROSITE" id="PS50102"/>
    </source>
</evidence>
<dbReference type="InterPro" id="IPR000504">
    <property type="entry name" value="RRM_dom"/>
</dbReference>
<dbReference type="Gene3D" id="3.30.70.330">
    <property type="match status" value="1"/>
</dbReference>
<dbReference type="PANTHER" id="PTHR32343:SF22">
    <property type="entry name" value="LD29830P"/>
    <property type="match status" value="1"/>
</dbReference>
<name>A0A8X6MQL7_NEPPI</name>
<proteinExistence type="predicted"/>
<dbReference type="Pfam" id="PF00076">
    <property type="entry name" value="RRM_1"/>
    <property type="match status" value="1"/>
</dbReference>
<dbReference type="InterPro" id="IPR035979">
    <property type="entry name" value="RBD_domain_sf"/>
</dbReference>
<keyword evidence="5" id="KW-1185">Reference proteome</keyword>
<evidence type="ECO:0000256" key="2">
    <source>
        <dbReference type="PROSITE-ProRule" id="PRU00176"/>
    </source>
</evidence>
<comment type="caution">
    <text evidence="4">The sequence shown here is derived from an EMBL/GenBank/DDBJ whole genome shotgun (WGS) entry which is preliminary data.</text>
</comment>
<evidence type="ECO:0000313" key="5">
    <source>
        <dbReference type="Proteomes" id="UP000887013"/>
    </source>
</evidence>